<dbReference type="Pfam" id="PF01988">
    <property type="entry name" value="VIT1"/>
    <property type="match status" value="1"/>
</dbReference>
<comment type="subcellular location">
    <subcellularLocation>
        <location evidence="1">Endomembrane system</location>
        <topology evidence="1">Multi-pass membrane protein</topology>
    </subcellularLocation>
</comment>
<dbReference type="GO" id="GO:0030026">
    <property type="term" value="P:intracellular manganese ion homeostasis"/>
    <property type="evidence" value="ECO:0007669"/>
    <property type="project" value="InterPro"/>
</dbReference>
<dbReference type="InterPro" id="IPR009078">
    <property type="entry name" value="Ferritin-like_SF"/>
</dbReference>
<name>T0D342_ALIAG</name>
<evidence type="ECO:0000313" key="5">
    <source>
        <dbReference type="EMBL" id="UNO49681.1"/>
    </source>
</evidence>
<protein>
    <submittedName>
        <fullName evidence="5">VIT1/CCC1 transporter family protein</fullName>
    </submittedName>
</protein>
<dbReference type="InterPro" id="IPR008217">
    <property type="entry name" value="Ccc1_fam"/>
</dbReference>
<accession>A0A9E6ZLA0</accession>
<accession>T0D342</accession>
<dbReference type="Gene3D" id="1.20.1260.10">
    <property type="match status" value="1"/>
</dbReference>
<dbReference type="Proteomes" id="UP000829401">
    <property type="component" value="Chromosome"/>
</dbReference>
<keyword evidence="4" id="KW-0472">Membrane</keyword>
<dbReference type="InterPro" id="IPR012347">
    <property type="entry name" value="Ferritin-like"/>
</dbReference>
<evidence type="ECO:0000256" key="2">
    <source>
        <dbReference type="ARBA" id="ARBA00022692"/>
    </source>
</evidence>
<keyword evidence="2" id="KW-0812">Transmembrane</keyword>
<dbReference type="KEGG" id="aaco:K1I37_03850"/>
<dbReference type="AlphaFoldDB" id="T0D342"/>
<reference evidence="6" key="1">
    <citation type="journal article" date="2022" name="G3 (Bethesda)">
        <title>Unveiling the complete genome sequence of Alicyclobacillus acidoterrestris DSM 3922T, a taint-producing strain.</title>
        <authorList>
            <person name="Leonardo I.C."/>
            <person name="Barreto Crespo M.T."/>
            <person name="Gaspar F.B."/>
        </authorList>
    </citation>
    <scope>NUCLEOTIDE SEQUENCE [LARGE SCALE GENOMIC DNA]</scope>
    <source>
        <strain evidence="6">DSM 3922</strain>
    </source>
</reference>
<dbReference type="EMBL" id="CP080467">
    <property type="protein sequence ID" value="UNO49681.1"/>
    <property type="molecule type" value="Genomic_DNA"/>
</dbReference>
<dbReference type="PANTHER" id="PTHR31851">
    <property type="entry name" value="FE(2+)/MN(2+) TRANSPORTER PCL1"/>
    <property type="match status" value="1"/>
</dbReference>
<evidence type="ECO:0000256" key="4">
    <source>
        <dbReference type="ARBA" id="ARBA00023136"/>
    </source>
</evidence>
<dbReference type="eggNOG" id="COG1814">
    <property type="taxonomic scope" value="Bacteria"/>
</dbReference>
<dbReference type="SUPFAM" id="SSF47240">
    <property type="entry name" value="Ferritin-like"/>
    <property type="match status" value="1"/>
</dbReference>
<sequence>MTQYLEKTLRENMRRELQAAKLYEAAAAREKDSRRQGILLKLADVEYRHAQLWKKKLDELGAETATSPEVVEVPKATSLTQLLDEIERIELGNDTWYQSQRNVIDDPEYTAIYDQIDADEHAHADIAAHLAESSETGSPKRMLRRLWNAERWHKNQSGGWLGDAIYGVNDGLGALFGIIAGVAGYTNQDQTILVSGMFGALASTLSMGAGAWLATKSENELMEAELYAERQEIEGDPEHEMEELALIYELKGFASDDARRIATQIASDKEQFLTTMAQEELGIHETNRGNPWQSAIFGGLSTLVGAVIPLLPFFFMGGAPALILAAIISIVAHFIVGALKARMTVRSWWASGLEMTLVGVIVGGASYILGELGRMLIG</sequence>
<proteinExistence type="predicted"/>
<dbReference type="GO" id="GO:0005384">
    <property type="term" value="F:manganese ion transmembrane transporter activity"/>
    <property type="evidence" value="ECO:0007669"/>
    <property type="project" value="InterPro"/>
</dbReference>
<dbReference type="RefSeq" id="WP_021297373.1">
    <property type="nucleotide sequence ID" value="NZ_AURB01000151.1"/>
</dbReference>
<keyword evidence="3" id="KW-1133">Transmembrane helix</keyword>
<dbReference type="GO" id="GO:0012505">
    <property type="term" value="C:endomembrane system"/>
    <property type="evidence" value="ECO:0007669"/>
    <property type="project" value="UniProtKB-SubCell"/>
</dbReference>
<gene>
    <name evidence="5" type="ORF">K1I37_03850</name>
</gene>
<evidence type="ECO:0000256" key="1">
    <source>
        <dbReference type="ARBA" id="ARBA00004127"/>
    </source>
</evidence>
<organism evidence="5 6">
    <name type="scientific">Alicyclobacillus acidoterrestris (strain ATCC 49025 / DSM 3922 / CIP 106132 / NCIMB 13137 / GD3B)</name>
    <dbReference type="NCBI Taxonomy" id="1356854"/>
    <lineage>
        <taxon>Bacteria</taxon>
        <taxon>Bacillati</taxon>
        <taxon>Bacillota</taxon>
        <taxon>Bacilli</taxon>
        <taxon>Bacillales</taxon>
        <taxon>Alicyclobacillaceae</taxon>
        <taxon>Alicyclobacillus</taxon>
    </lineage>
</organism>
<evidence type="ECO:0000313" key="6">
    <source>
        <dbReference type="Proteomes" id="UP000829401"/>
    </source>
</evidence>
<evidence type="ECO:0000256" key="3">
    <source>
        <dbReference type="ARBA" id="ARBA00022989"/>
    </source>
</evidence>
<keyword evidence="6" id="KW-1185">Reference proteome</keyword>